<comment type="caution">
    <text evidence="18">The sequence shown here is derived from an EMBL/GenBank/DDBJ whole genome shotgun (WGS) entry which is preliminary data.</text>
</comment>
<organism evidence="18">
    <name type="scientific">Caldilineaceae bacterium SB0662_bin_9</name>
    <dbReference type="NCBI Taxonomy" id="2605258"/>
    <lineage>
        <taxon>Bacteria</taxon>
        <taxon>Bacillati</taxon>
        <taxon>Chloroflexota</taxon>
        <taxon>Caldilineae</taxon>
        <taxon>Caldilineales</taxon>
        <taxon>Caldilineaceae</taxon>
    </lineage>
</organism>
<keyword evidence="7 15" id="KW-0808">Transferase</keyword>
<dbReference type="InterPro" id="IPR054352">
    <property type="entry name" value="ACT_Aspartokinase"/>
</dbReference>
<dbReference type="GO" id="GO:0009089">
    <property type="term" value="P:lysine biosynthetic process via diaminopimelate"/>
    <property type="evidence" value="ECO:0007669"/>
    <property type="project" value="UniProtKB-UniPathway"/>
</dbReference>
<accession>A0A6B1DP27</accession>
<dbReference type="PANTHER" id="PTHR21499">
    <property type="entry name" value="ASPARTATE KINASE"/>
    <property type="match status" value="1"/>
</dbReference>
<dbReference type="SUPFAM" id="SSF55021">
    <property type="entry name" value="ACT-like"/>
    <property type="match status" value="2"/>
</dbReference>
<evidence type="ECO:0000256" key="14">
    <source>
        <dbReference type="PIRSR" id="PIRSR000726-1"/>
    </source>
</evidence>
<feature type="domain" description="ACT" evidence="17">
    <location>
        <begin position="328"/>
        <end position="407"/>
    </location>
</feature>
<dbReference type="PROSITE" id="PS51671">
    <property type="entry name" value="ACT"/>
    <property type="match status" value="2"/>
</dbReference>
<comment type="pathway">
    <text evidence="3 16">Amino-acid biosynthesis; L-methionine biosynthesis via de novo pathway; L-homoserine from L-aspartate: step 1/3.</text>
</comment>
<evidence type="ECO:0000256" key="11">
    <source>
        <dbReference type="ARBA" id="ARBA00022915"/>
    </source>
</evidence>
<comment type="catalytic activity">
    <reaction evidence="13 15">
        <text>L-aspartate + ATP = 4-phospho-L-aspartate + ADP</text>
        <dbReference type="Rhea" id="RHEA:23776"/>
        <dbReference type="ChEBI" id="CHEBI:29991"/>
        <dbReference type="ChEBI" id="CHEBI:30616"/>
        <dbReference type="ChEBI" id="CHEBI:57535"/>
        <dbReference type="ChEBI" id="CHEBI:456216"/>
        <dbReference type="EC" id="2.7.2.4"/>
    </reaction>
</comment>
<evidence type="ECO:0000256" key="2">
    <source>
        <dbReference type="ARBA" id="ARBA00004766"/>
    </source>
</evidence>
<evidence type="ECO:0000256" key="15">
    <source>
        <dbReference type="RuleBase" id="RU003448"/>
    </source>
</evidence>
<dbReference type="Pfam" id="PF22468">
    <property type="entry name" value="ACT_9"/>
    <property type="match status" value="2"/>
</dbReference>
<dbReference type="NCBIfam" id="TIGR00657">
    <property type="entry name" value="asp_kinases"/>
    <property type="match status" value="1"/>
</dbReference>
<dbReference type="Gene3D" id="3.40.1160.10">
    <property type="entry name" value="Acetylglutamate kinase-like"/>
    <property type="match status" value="1"/>
</dbReference>
<name>A0A6B1DP27_9CHLR</name>
<dbReference type="InterPro" id="IPR018042">
    <property type="entry name" value="Aspartate_kinase_CS"/>
</dbReference>
<dbReference type="GO" id="GO:0019877">
    <property type="term" value="P:diaminopimelate biosynthetic process"/>
    <property type="evidence" value="ECO:0007669"/>
    <property type="project" value="UniProtKB-KW"/>
</dbReference>
<feature type="domain" description="ACT" evidence="17">
    <location>
        <begin position="409"/>
        <end position="474"/>
    </location>
</feature>
<evidence type="ECO:0000256" key="10">
    <source>
        <dbReference type="ARBA" id="ARBA00022840"/>
    </source>
</evidence>
<dbReference type="PROSITE" id="PS00324">
    <property type="entry name" value="ASPARTOKINASE"/>
    <property type="match status" value="1"/>
</dbReference>
<dbReference type="FunFam" id="3.30.2130.10:FF:000001">
    <property type="entry name" value="Bifunctional aspartokinase/homoserine dehydrogenase"/>
    <property type="match status" value="1"/>
</dbReference>
<dbReference type="GO" id="GO:0009088">
    <property type="term" value="P:threonine biosynthetic process"/>
    <property type="evidence" value="ECO:0007669"/>
    <property type="project" value="UniProtKB-UniPathway"/>
</dbReference>
<evidence type="ECO:0000313" key="18">
    <source>
        <dbReference type="EMBL" id="MYD89479.1"/>
    </source>
</evidence>
<dbReference type="CDD" id="cd04924">
    <property type="entry name" value="ACT_AK-Arch_2"/>
    <property type="match status" value="1"/>
</dbReference>
<dbReference type="AlphaFoldDB" id="A0A6B1DP27"/>
<dbReference type="GO" id="GO:0005524">
    <property type="term" value="F:ATP binding"/>
    <property type="evidence" value="ECO:0007669"/>
    <property type="project" value="UniProtKB-KW"/>
</dbReference>
<dbReference type="CDD" id="cd04921">
    <property type="entry name" value="ACT_AKi-HSDH-ThrA-like_1"/>
    <property type="match status" value="1"/>
</dbReference>
<keyword evidence="6 16" id="KW-0028">Amino-acid biosynthesis</keyword>
<dbReference type="GO" id="GO:0004072">
    <property type="term" value="F:aspartate kinase activity"/>
    <property type="evidence" value="ECO:0007669"/>
    <property type="project" value="UniProtKB-EC"/>
</dbReference>
<comment type="function">
    <text evidence="1">Catalyzes the phosphorylation of the beta-carboxyl group of aspartic acid with ATP to yield 4-phospho-L-aspartate, which is involved in the branched biosynthetic pathway leading to the biosynthesis of amino acids threonine, isoleucine and methionine.</text>
</comment>
<dbReference type="InterPro" id="IPR036393">
    <property type="entry name" value="AceGlu_kinase-like_sf"/>
</dbReference>
<evidence type="ECO:0000256" key="3">
    <source>
        <dbReference type="ARBA" id="ARBA00004986"/>
    </source>
</evidence>
<dbReference type="EC" id="2.7.2.4" evidence="15"/>
<keyword evidence="12" id="KW-0457">Lysine biosynthesis</keyword>
<feature type="binding site" evidence="14">
    <location>
        <begin position="234"/>
        <end position="235"/>
    </location>
    <ligand>
        <name>ATP</name>
        <dbReference type="ChEBI" id="CHEBI:30616"/>
    </ligand>
</feature>
<dbReference type="GO" id="GO:0005829">
    <property type="term" value="C:cytosol"/>
    <property type="evidence" value="ECO:0007669"/>
    <property type="project" value="TreeGrafter"/>
</dbReference>
<protein>
    <recommendedName>
        <fullName evidence="15">Aspartokinase</fullName>
        <ecNumber evidence="15">2.7.2.4</ecNumber>
    </recommendedName>
</protein>
<proteinExistence type="inferred from homology"/>
<dbReference type="Gene3D" id="3.30.2130.10">
    <property type="entry name" value="VC0802-like"/>
    <property type="match status" value="2"/>
</dbReference>
<evidence type="ECO:0000256" key="7">
    <source>
        <dbReference type="ARBA" id="ARBA00022679"/>
    </source>
</evidence>
<evidence type="ECO:0000259" key="17">
    <source>
        <dbReference type="PROSITE" id="PS51671"/>
    </source>
</evidence>
<comment type="pathway">
    <text evidence="2 16">Amino-acid biosynthesis; L-lysine biosynthesis via DAP pathway; (S)-tetrahydrodipicolinate from L-aspartate: step 1/4.</text>
</comment>
<dbReference type="UniPathway" id="UPA00051">
    <property type="reaction ID" value="UER00462"/>
</dbReference>
<dbReference type="InterPro" id="IPR045865">
    <property type="entry name" value="ACT-like_dom_sf"/>
</dbReference>
<evidence type="ECO:0000256" key="6">
    <source>
        <dbReference type="ARBA" id="ARBA00022605"/>
    </source>
</evidence>
<gene>
    <name evidence="18" type="ORF">F4Y08_03940</name>
</gene>
<dbReference type="InterPro" id="IPR001048">
    <property type="entry name" value="Asp/Glu/Uridylate_kinase"/>
</dbReference>
<keyword evidence="9 15" id="KW-0418">Kinase</keyword>
<keyword evidence="8 14" id="KW-0547">Nucleotide-binding</keyword>
<dbReference type="GO" id="GO:0009090">
    <property type="term" value="P:homoserine biosynthetic process"/>
    <property type="evidence" value="ECO:0007669"/>
    <property type="project" value="TreeGrafter"/>
</dbReference>
<evidence type="ECO:0000256" key="12">
    <source>
        <dbReference type="ARBA" id="ARBA00023154"/>
    </source>
</evidence>
<evidence type="ECO:0000256" key="1">
    <source>
        <dbReference type="ARBA" id="ARBA00003121"/>
    </source>
</evidence>
<reference evidence="18" key="1">
    <citation type="submission" date="2019-09" db="EMBL/GenBank/DDBJ databases">
        <title>Characterisation of the sponge microbiome using genome-centric metagenomics.</title>
        <authorList>
            <person name="Engelberts J.P."/>
            <person name="Robbins S.J."/>
            <person name="De Goeij J.M."/>
            <person name="Aranda M."/>
            <person name="Bell S.C."/>
            <person name="Webster N.S."/>
        </authorList>
    </citation>
    <scope>NUCLEOTIDE SEQUENCE</scope>
    <source>
        <strain evidence="18">SB0662_bin_9</strain>
    </source>
</reference>
<dbReference type="UniPathway" id="UPA00034">
    <property type="reaction ID" value="UER00015"/>
</dbReference>
<comment type="pathway">
    <text evidence="4 16">Amino-acid biosynthesis; L-threonine biosynthesis; L-threonine from L-aspartate: step 1/5.</text>
</comment>
<dbReference type="InterPro" id="IPR002912">
    <property type="entry name" value="ACT_dom"/>
</dbReference>
<evidence type="ECO:0000256" key="8">
    <source>
        <dbReference type="ARBA" id="ARBA00022741"/>
    </source>
</evidence>
<keyword evidence="10 14" id="KW-0067">ATP-binding</keyword>
<dbReference type="PIRSF" id="PIRSF000726">
    <property type="entry name" value="Asp_kin"/>
    <property type="match status" value="1"/>
</dbReference>
<evidence type="ECO:0000256" key="13">
    <source>
        <dbReference type="ARBA" id="ARBA00047872"/>
    </source>
</evidence>
<keyword evidence="11" id="KW-0220">Diaminopimelate biosynthesis</keyword>
<evidence type="ECO:0000256" key="5">
    <source>
        <dbReference type="ARBA" id="ARBA00010122"/>
    </source>
</evidence>
<dbReference type="InterPro" id="IPR005260">
    <property type="entry name" value="Asp_kin_monofn"/>
</dbReference>
<evidence type="ECO:0000256" key="4">
    <source>
        <dbReference type="ARBA" id="ARBA00005139"/>
    </source>
</evidence>
<sequence length="474" mass="50475">MIVMKFGGTSVGSVEALRQVATIVRRELDAQQTRPGVVVVTSAMSGVTDLLSAAAQAAANADHDRTEATCNLLRTKHVEVTETLVDDADARWRLTEDLEETIRQLRRVLDSIAVLGELTPRGNDWICGTGEQVMAPLLTEVLKSAGISAVHANAHSLIVTDDNFGAAEPLVSETESRCQTQLTPLLAQGRAVVIGGFISSTFDGLHTTLGRGGSDYSAAILGAALDADEIQIWTDVSGVKTADPKVVPDARSLREITFPEIAELAYYGARVIHPKTVRPAIRKGIGLRVLNTFEPDHVGTRVIADGYRAKQAGIKAISAIRNMNMIMIEGRGMIGVPGIAARAFRAVSDVNANVLMISQSSSEQSICFVVPDDSADMVINALRREFSMELDRGYIERIDGDPDIVIVAAVGQAIRHTPGIAARVFSALGDARINVVSIAQGASDNMISLVVVRDAADAAVNALHRAFNLAQPTG</sequence>
<dbReference type="EMBL" id="VXPY01000024">
    <property type="protein sequence ID" value="MYD89479.1"/>
    <property type="molecule type" value="Genomic_DNA"/>
</dbReference>
<dbReference type="InterPro" id="IPR001341">
    <property type="entry name" value="Asp_kinase"/>
</dbReference>
<evidence type="ECO:0000256" key="16">
    <source>
        <dbReference type="RuleBase" id="RU004249"/>
    </source>
</evidence>
<comment type="similarity">
    <text evidence="5 15">Belongs to the aspartokinase family.</text>
</comment>
<dbReference type="SUPFAM" id="SSF53633">
    <property type="entry name" value="Carbamate kinase-like"/>
    <property type="match status" value="1"/>
</dbReference>
<dbReference type="UniPathway" id="UPA00050">
    <property type="reaction ID" value="UER00461"/>
</dbReference>
<dbReference type="PANTHER" id="PTHR21499:SF3">
    <property type="entry name" value="ASPARTOKINASE"/>
    <property type="match status" value="1"/>
</dbReference>
<dbReference type="Pfam" id="PF00696">
    <property type="entry name" value="AA_kinase"/>
    <property type="match status" value="1"/>
</dbReference>
<evidence type="ECO:0000256" key="9">
    <source>
        <dbReference type="ARBA" id="ARBA00022777"/>
    </source>
</evidence>